<dbReference type="EMBL" id="JAUGQQ010000001">
    <property type="protein sequence ID" value="MDN3723079.1"/>
    <property type="molecule type" value="Genomic_DNA"/>
</dbReference>
<organism evidence="2 3">
    <name type="scientific">Aequorivita aurantiaca</name>
    <dbReference type="NCBI Taxonomy" id="3053356"/>
    <lineage>
        <taxon>Bacteria</taxon>
        <taxon>Pseudomonadati</taxon>
        <taxon>Bacteroidota</taxon>
        <taxon>Flavobacteriia</taxon>
        <taxon>Flavobacteriales</taxon>
        <taxon>Flavobacteriaceae</taxon>
        <taxon>Aequorivita</taxon>
    </lineage>
</organism>
<reference evidence="2 3" key="1">
    <citation type="submission" date="2023-06" db="EMBL/GenBank/DDBJ databases">
        <authorList>
            <person name="Ye Y.-Q."/>
            <person name="Du Z.-J."/>
        </authorList>
    </citation>
    <scope>NUCLEOTIDE SEQUENCE [LARGE SCALE GENOMIC DNA]</scope>
    <source>
        <strain evidence="2 3">SDUM287046</strain>
    </source>
</reference>
<keyword evidence="3" id="KW-1185">Reference proteome</keyword>
<dbReference type="InterPro" id="IPR025665">
    <property type="entry name" value="Beta-barrel_OMP_2"/>
</dbReference>
<dbReference type="RefSeq" id="WP_290253157.1">
    <property type="nucleotide sequence ID" value="NZ_JAUGQQ010000001.1"/>
</dbReference>
<dbReference type="Pfam" id="PF13568">
    <property type="entry name" value="OMP_b-brl_2"/>
    <property type="match status" value="1"/>
</dbReference>
<dbReference type="Proteomes" id="UP001244787">
    <property type="component" value="Unassembled WGS sequence"/>
</dbReference>
<comment type="caution">
    <text evidence="2">The sequence shown here is derived from an EMBL/GenBank/DDBJ whole genome shotgun (WGS) entry which is preliminary data.</text>
</comment>
<accession>A0ABT8DGN5</accession>
<proteinExistence type="predicted"/>
<protein>
    <submittedName>
        <fullName evidence="2">Outer membrane beta-barrel protein</fullName>
    </submittedName>
</protein>
<feature type="domain" description="Outer membrane protein beta-barrel" evidence="1">
    <location>
        <begin position="31"/>
        <end position="191"/>
    </location>
</feature>
<evidence type="ECO:0000259" key="1">
    <source>
        <dbReference type="Pfam" id="PF13568"/>
    </source>
</evidence>
<name>A0ABT8DGN5_9FLAO</name>
<sequence length="219" mass="24569">MSNRQLLTVSFLFFLFQQTYAQRNYEGYNFLGIQGGISFFDIQTDDLVTEQREGFIAGFTTRGGFRNNFDLIYGISFQSESVGVEGSDPLGTDTQKIGYSVQGVQINFMGSYNIIMKHLSVELGPVFSINGKMKLDREEYEDYILAGYNTLTAAEIQDISVFNVRLAAGLTTGLEHFRISAQYQYGLTNMLGKLNDQGLENNDFKGNSSTIILMGVIYF</sequence>
<evidence type="ECO:0000313" key="3">
    <source>
        <dbReference type="Proteomes" id="UP001244787"/>
    </source>
</evidence>
<evidence type="ECO:0000313" key="2">
    <source>
        <dbReference type="EMBL" id="MDN3723079.1"/>
    </source>
</evidence>
<gene>
    <name evidence="2" type="ORF">QRD02_01690</name>
</gene>